<dbReference type="CDD" id="cd03394">
    <property type="entry name" value="PAP2_like_5"/>
    <property type="match status" value="1"/>
</dbReference>
<dbReference type="RefSeq" id="WP_170106652.1">
    <property type="nucleotide sequence ID" value="NZ_QBKQ01000002.1"/>
</dbReference>
<dbReference type="InterPro" id="IPR000326">
    <property type="entry name" value="PAP2/HPO"/>
</dbReference>
<keyword evidence="1" id="KW-0472">Membrane</keyword>
<dbReference type="AlphaFoldDB" id="A0A2T6AIN1"/>
<dbReference type="Gene3D" id="1.20.144.10">
    <property type="entry name" value="Phosphatidic acid phosphatase type 2/haloperoxidase"/>
    <property type="match status" value="1"/>
</dbReference>
<protein>
    <submittedName>
        <fullName evidence="4">PAP2 superfamily protein</fullName>
    </submittedName>
</protein>
<feature type="chain" id="PRO_5015705507" evidence="2">
    <location>
        <begin position="19"/>
        <end position="248"/>
    </location>
</feature>
<feature type="signal peptide" evidence="2">
    <location>
        <begin position="1"/>
        <end position="18"/>
    </location>
</feature>
<dbReference type="InterPro" id="IPR036938">
    <property type="entry name" value="PAP2/HPO_sf"/>
</dbReference>
<dbReference type="SMART" id="SM00014">
    <property type="entry name" value="acidPPc"/>
    <property type="match status" value="1"/>
</dbReference>
<dbReference type="PANTHER" id="PTHR14969:SF13">
    <property type="entry name" value="AT30094P"/>
    <property type="match status" value="1"/>
</dbReference>
<feature type="transmembrane region" description="Helical" evidence="1">
    <location>
        <begin position="109"/>
        <end position="126"/>
    </location>
</feature>
<dbReference type="Proteomes" id="UP000244174">
    <property type="component" value="Unassembled WGS sequence"/>
</dbReference>
<feature type="transmembrane region" description="Helical" evidence="1">
    <location>
        <begin position="166"/>
        <end position="183"/>
    </location>
</feature>
<proteinExistence type="predicted"/>
<dbReference type="SUPFAM" id="SSF48317">
    <property type="entry name" value="Acid phosphatase/Vanadium-dependent haloperoxidase"/>
    <property type="match status" value="1"/>
</dbReference>
<evidence type="ECO:0000256" key="1">
    <source>
        <dbReference type="SAM" id="Phobius"/>
    </source>
</evidence>
<comment type="caution">
    <text evidence="4">The sequence shown here is derived from an EMBL/GenBank/DDBJ whole genome shotgun (WGS) entry which is preliminary data.</text>
</comment>
<evidence type="ECO:0000313" key="5">
    <source>
        <dbReference type="Proteomes" id="UP000244174"/>
    </source>
</evidence>
<keyword evidence="2" id="KW-0732">Signal</keyword>
<feature type="domain" description="Phosphatidic acid phosphatase type 2/haloperoxidase" evidence="3">
    <location>
        <begin position="109"/>
        <end position="210"/>
    </location>
</feature>
<dbReference type="Pfam" id="PF01569">
    <property type="entry name" value="PAP2"/>
    <property type="match status" value="1"/>
</dbReference>
<evidence type="ECO:0000313" key="4">
    <source>
        <dbReference type="EMBL" id="PTX43652.1"/>
    </source>
</evidence>
<evidence type="ECO:0000256" key="2">
    <source>
        <dbReference type="SAM" id="SignalP"/>
    </source>
</evidence>
<sequence length="248" mass="27788">MRLFKLLLLLTLTQAAFSQEIPKDSIALKEKTGLNYKSLIIPSAFLAYGILGINGEEIKEIDYSLQEKISKNERPPLVIDDYLQYSPIISVYALDFLGIKSKNNFKDRSILIASSILFGGTITKILKNNRLVIRPNRKNKFSFPSGHTTVAFIGAEFMYQEYKAVSIWYGVTAYAVAGATGFLRIYNDHHWPSDVIAGAGLGILSTKLIYFIYPKIKKAFSNKESRISTNIVPFFGDRQAGVGLSVNW</sequence>
<gene>
    <name evidence="4" type="ORF">C8P64_2183</name>
</gene>
<keyword evidence="5" id="KW-1185">Reference proteome</keyword>
<keyword evidence="1" id="KW-0812">Transmembrane</keyword>
<keyword evidence="1" id="KW-1133">Transmembrane helix</keyword>
<organism evidence="4 5">
    <name type="scientific">Christiangramia gaetbulicola</name>
    <dbReference type="NCBI Taxonomy" id="703340"/>
    <lineage>
        <taxon>Bacteria</taxon>
        <taxon>Pseudomonadati</taxon>
        <taxon>Bacteroidota</taxon>
        <taxon>Flavobacteriia</taxon>
        <taxon>Flavobacteriales</taxon>
        <taxon>Flavobacteriaceae</taxon>
        <taxon>Christiangramia</taxon>
    </lineage>
</organism>
<feature type="transmembrane region" description="Helical" evidence="1">
    <location>
        <begin position="195"/>
        <end position="213"/>
    </location>
</feature>
<reference evidence="4 5" key="1">
    <citation type="submission" date="2018-04" db="EMBL/GenBank/DDBJ databases">
        <title>Genomic Encyclopedia of Archaeal and Bacterial Type Strains, Phase II (KMG-II): from individual species to whole genera.</title>
        <authorList>
            <person name="Goeker M."/>
        </authorList>
    </citation>
    <scope>NUCLEOTIDE SEQUENCE [LARGE SCALE GENOMIC DNA]</scope>
    <source>
        <strain evidence="4 5">DSM 23082</strain>
    </source>
</reference>
<name>A0A2T6AIN1_9FLAO</name>
<dbReference type="EMBL" id="QBKQ01000002">
    <property type="protein sequence ID" value="PTX43652.1"/>
    <property type="molecule type" value="Genomic_DNA"/>
</dbReference>
<dbReference type="PANTHER" id="PTHR14969">
    <property type="entry name" value="SPHINGOSINE-1-PHOSPHATE PHOSPHOHYDROLASE"/>
    <property type="match status" value="1"/>
</dbReference>
<accession>A0A2T6AIN1</accession>
<evidence type="ECO:0000259" key="3">
    <source>
        <dbReference type="SMART" id="SM00014"/>
    </source>
</evidence>